<protein>
    <submittedName>
        <fullName evidence="3">Tripartite tricarboxylate transporter substrate binding protein</fullName>
    </submittedName>
</protein>
<dbReference type="Proteomes" id="UP000244571">
    <property type="component" value="Chromosome"/>
</dbReference>
<dbReference type="SUPFAM" id="SSF53850">
    <property type="entry name" value="Periplasmic binding protein-like II"/>
    <property type="match status" value="1"/>
</dbReference>
<dbReference type="InterPro" id="IPR042100">
    <property type="entry name" value="Bug_dom1"/>
</dbReference>
<name>A0A2R4XKN2_9BURK</name>
<feature type="signal peptide" evidence="2">
    <location>
        <begin position="1"/>
        <end position="24"/>
    </location>
</feature>
<dbReference type="AlphaFoldDB" id="A0A2R4XKN2"/>
<keyword evidence="4" id="KW-1185">Reference proteome</keyword>
<dbReference type="Gene3D" id="3.40.190.150">
    <property type="entry name" value="Bordetella uptake gene, domain 1"/>
    <property type="match status" value="1"/>
</dbReference>
<sequence>MIFKKGLAGVAAGLILTVPMAAMAQYPERPIKMVVGYTPGGAADKLARPLSERVSQSMGQQFVFDYKPGAGATIALDYVSKQDPDGYTVHLTDSGPMTIVPHIRQVGYESLKSFVPLGMVGEGGVVVVVREDSPARTLQEFVELAKKDPAKWSYGTSGVGGVAHLAGEQFKTAASLDINHIPYKGGNPAMTELLGGHVPILFSSLGAAAPHIKAGTVRALANSAASRSSMFPDVPTIAEQGYPGFDAQIWFGMVAPAGLPADVEKRLVSEFAKAMKDPEVQKIVRQEGYEPMDMSQQQAADRINADYAAWGETIKQANIK</sequence>
<dbReference type="CDD" id="cd07012">
    <property type="entry name" value="PBP2_Bug_TTT"/>
    <property type="match status" value="1"/>
</dbReference>
<feature type="chain" id="PRO_5015331235" evidence="2">
    <location>
        <begin position="25"/>
        <end position="320"/>
    </location>
</feature>
<dbReference type="PIRSF" id="PIRSF017082">
    <property type="entry name" value="YflP"/>
    <property type="match status" value="1"/>
</dbReference>
<evidence type="ECO:0000313" key="3">
    <source>
        <dbReference type="EMBL" id="AWB34358.1"/>
    </source>
</evidence>
<organism evidence="3 4">
    <name type="scientific">Orrella marina</name>
    <dbReference type="NCBI Taxonomy" id="2163011"/>
    <lineage>
        <taxon>Bacteria</taxon>
        <taxon>Pseudomonadati</taxon>
        <taxon>Pseudomonadota</taxon>
        <taxon>Betaproteobacteria</taxon>
        <taxon>Burkholderiales</taxon>
        <taxon>Alcaligenaceae</taxon>
        <taxon>Orrella</taxon>
    </lineage>
</organism>
<reference evidence="3 4" key="1">
    <citation type="submission" date="2018-04" db="EMBL/GenBank/DDBJ databases">
        <title>Bordetella sp. HZ20 isolated from seawater.</title>
        <authorList>
            <person name="Sun C."/>
        </authorList>
    </citation>
    <scope>NUCLEOTIDE SEQUENCE [LARGE SCALE GENOMIC DNA]</scope>
    <source>
        <strain evidence="3 4">HZ20</strain>
    </source>
</reference>
<gene>
    <name evidence="3" type="ORF">DBV39_12305</name>
</gene>
<evidence type="ECO:0000256" key="2">
    <source>
        <dbReference type="SAM" id="SignalP"/>
    </source>
</evidence>
<dbReference type="OrthoDB" id="8876774at2"/>
<dbReference type="RefSeq" id="WP_108621774.1">
    <property type="nucleotide sequence ID" value="NZ_CP028901.1"/>
</dbReference>
<evidence type="ECO:0000313" key="4">
    <source>
        <dbReference type="Proteomes" id="UP000244571"/>
    </source>
</evidence>
<dbReference type="EMBL" id="CP028901">
    <property type="protein sequence ID" value="AWB34358.1"/>
    <property type="molecule type" value="Genomic_DNA"/>
</dbReference>
<dbReference type="PANTHER" id="PTHR42928">
    <property type="entry name" value="TRICARBOXYLATE-BINDING PROTEIN"/>
    <property type="match status" value="1"/>
</dbReference>
<evidence type="ECO:0000256" key="1">
    <source>
        <dbReference type="ARBA" id="ARBA00006987"/>
    </source>
</evidence>
<accession>A0A2R4XKN2</accession>
<comment type="similarity">
    <text evidence="1">Belongs to the UPF0065 (bug) family.</text>
</comment>
<dbReference type="PANTHER" id="PTHR42928:SF5">
    <property type="entry name" value="BLR1237 PROTEIN"/>
    <property type="match status" value="1"/>
</dbReference>
<dbReference type="InterPro" id="IPR005064">
    <property type="entry name" value="BUG"/>
</dbReference>
<dbReference type="Gene3D" id="3.40.190.10">
    <property type="entry name" value="Periplasmic binding protein-like II"/>
    <property type="match status" value="1"/>
</dbReference>
<keyword evidence="2" id="KW-0732">Signal</keyword>
<dbReference type="Pfam" id="PF03401">
    <property type="entry name" value="TctC"/>
    <property type="match status" value="1"/>
</dbReference>
<proteinExistence type="inferred from homology"/>
<dbReference type="KEGG" id="boz:DBV39_12305"/>